<sequence length="498" mass="53129">MPSKKDIEGLNKQQKSSGSQHSRSVANSGPPSYYSATMPKTPPRSVAALSEASFVTSSAPPSSKESKVSFRHAPSTASTKHHKAPSKASKVPEKDERLRGHSIWNESDVYAGGDDGGPGEQSHHGDSEPAKSNHGSTHGGRKTREQSHHEDEGGDGESQYGMPRESSPHAESVGGGGQPYCAGSINDDTRSQASDTRKPQGWERDRTHSRANSIIISGNGRYEKKKDGSSKSMISGSQGGGEKDSRKDKTPSESGKNKTPSESGRSKTYSESGKSKTPSESGKIKRPSESGKSKTPSESGKGKTPSQSGRSDTKPSKSIRNGGSDDGGSQSGSQSGSHRGVEGNDREDKTPSQSEIGDIEPPELMGNGGSDYGGSRAGSRRGGQGYHEKNGKKVAFSSAGNPAQPLDDIQECEREFERFDVSGGGRGTGRQVISTNWQAASHFLRKPDEYGSINEVPRGKVLTDKDVHARKAKGHKPREEPKRKDLEKREKIAHSWGK</sequence>
<comment type="caution">
    <text evidence="2">The sequence shown here is derived from an EMBL/GenBank/DDBJ whole genome shotgun (WGS) entry which is preliminary data.</text>
</comment>
<reference evidence="2 3" key="1">
    <citation type="submission" date="2017-12" db="EMBL/GenBank/DDBJ databases">
        <title>Comparative genomics of Botrytis spp.</title>
        <authorList>
            <person name="Valero-Jimenez C.A."/>
            <person name="Tapia P."/>
            <person name="Veloso J."/>
            <person name="Silva-Moreno E."/>
            <person name="Staats M."/>
            <person name="Valdes J.H."/>
            <person name="Van Kan J.A.L."/>
        </authorList>
    </citation>
    <scope>NUCLEOTIDE SEQUENCE [LARGE SCALE GENOMIC DNA]</scope>
    <source>
        <strain evidence="2 3">MUCL2120</strain>
    </source>
</reference>
<proteinExistence type="predicted"/>
<evidence type="ECO:0000313" key="3">
    <source>
        <dbReference type="Proteomes" id="UP000297452"/>
    </source>
</evidence>
<feature type="compositionally biased region" description="Basic and acidic residues" evidence="1">
    <location>
        <begin position="90"/>
        <end position="99"/>
    </location>
</feature>
<dbReference type="EMBL" id="PQXJ01000023">
    <property type="protein sequence ID" value="TGO68559.1"/>
    <property type="molecule type" value="Genomic_DNA"/>
</dbReference>
<feature type="compositionally biased region" description="Basic and acidic residues" evidence="1">
    <location>
        <begin position="241"/>
        <end position="251"/>
    </location>
</feature>
<accession>A0A4Z1J4B5</accession>
<feature type="compositionally biased region" description="Basic and acidic residues" evidence="1">
    <location>
        <begin position="121"/>
        <end position="131"/>
    </location>
</feature>
<feature type="compositionally biased region" description="Polar residues" evidence="1">
    <location>
        <begin position="252"/>
        <end position="280"/>
    </location>
</feature>
<feature type="compositionally biased region" description="Gly residues" evidence="1">
    <location>
        <begin position="366"/>
        <end position="385"/>
    </location>
</feature>
<feature type="compositionally biased region" description="Polar residues" evidence="1">
    <location>
        <begin position="293"/>
        <end position="321"/>
    </location>
</feature>
<feature type="compositionally biased region" description="Polar residues" evidence="1">
    <location>
        <begin position="11"/>
        <end position="30"/>
    </location>
</feature>
<dbReference type="AlphaFoldDB" id="A0A4Z1J4B5"/>
<dbReference type="Proteomes" id="UP000297452">
    <property type="component" value="Unassembled WGS sequence"/>
</dbReference>
<feature type="compositionally biased region" description="Basic and acidic residues" evidence="1">
    <location>
        <begin position="477"/>
        <end position="498"/>
    </location>
</feature>
<feature type="compositionally biased region" description="Basic and acidic residues" evidence="1">
    <location>
        <begin position="339"/>
        <end position="350"/>
    </location>
</feature>
<feature type="region of interest" description="Disordered" evidence="1">
    <location>
        <begin position="465"/>
        <end position="498"/>
    </location>
</feature>
<feature type="compositionally biased region" description="Basic and acidic residues" evidence="1">
    <location>
        <begin position="142"/>
        <end position="151"/>
    </location>
</feature>
<keyword evidence="3" id="KW-1185">Reference proteome</keyword>
<organism evidence="2 3">
    <name type="scientific">Botryotinia narcissicola</name>
    <dbReference type="NCBI Taxonomy" id="278944"/>
    <lineage>
        <taxon>Eukaryota</taxon>
        <taxon>Fungi</taxon>
        <taxon>Dikarya</taxon>
        <taxon>Ascomycota</taxon>
        <taxon>Pezizomycotina</taxon>
        <taxon>Leotiomycetes</taxon>
        <taxon>Helotiales</taxon>
        <taxon>Sclerotiniaceae</taxon>
        <taxon>Botryotinia</taxon>
    </lineage>
</organism>
<dbReference type="OrthoDB" id="10455811at2759"/>
<feature type="compositionally biased region" description="Basic and acidic residues" evidence="1">
    <location>
        <begin position="187"/>
        <end position="208"/>
    </location>
</feature>
<name>A0A4Z1J4B5_9HELO</name>
<feature type="compositionally biased region" description="Basic and acidic residues" evidence="1">
    <location>
        <begin position="282"/>
        <end position="292"/>
    </location>
</feature>
<protein>
    <submittedName>
        <fullName evidence="2">Uncharacterized protein</fullName>
    </submittedName>
</protein>
<evidence type="ECO:0000256" key="1">
    <source>
        <dbReference type="SAM" id="MobiDB-lite"/>
    </source>
</evidence>
<feature type="compositionally biased region" description="Polar residues" evidence="1">
    <location>
        <begin position="53"/>
        <end position="63"/>
    </location>
</feature>
<gene>
    <name evidence="2" type="ORF">BOTNAR_0023g00380</name>
</gene>
<feature type="region of interest" description="Disordered" evidence="1">
    <location>
        <begin position="1"/>
        <end position="408"/>
    </location>
</feature>
<evidence type="ECO:0000313" key="2">
    <source>
        <dbReference type="EMBL" id="TGO68559.1"/>
    </source>
</evidence>